<feature type="compositionally biased region" description="Low complexity" evidence="1">
    <location>
        <begin position="75"/>
        <end position="88"/>
    </location>
</feature>
<evidence type="ECO:0000313" key="3">
    <source>
        <dbReference type="EMBL" id="KZZ97571.1"/>
    </source>
</evidence>
<reference evidence="3 4" key="1">
    <citation type="journal article" date="2016" name="Genome Biol. Evol.">
        <title>Divergent and convergent evolution of fungal pathogenicity.</title>
        <authorList>
            <person name="Shang Y."/>
            <person name="Xiao G."/>
            <person name="Zheng P."/>
            <person name="Cen K."/>
            <person name="Zhan S."/>
            <person name="Wang C."/>
        </authorList>
    </citation>
    <scope>NUCLEOTIDE SEQUENCE [LARGE SCALE GENOMIC DNA]</scope>
    <source>
        <strain evidence="3 4">RCEF 2490</strain>
    </source>
</reference>
<evidence type="ECO:0000256" key="2">
    <source>
        <dbReference type="SAM" id="Phobius"/>
    </source>
</evidence>
<feature type="compositionally biased region" description="Gly residues" evidence="1">
    <location>
        <begin position="147"/>
        <end position="157"/>
    </location>
</feature>
<comment type="caution">
    <text evidence="3">The sequence shown here is derived from an EMBL/GenBank/DDBJ whole genome shotgun (WGS) entry which is preliminary data.</text>
</comment>
<feature type="transmembrane region" description="Helical" evidence="2">
    <location>
        <begin position="94"/>
        <end position="117"/>
    </location>
</feature>
<dbReference type="Proteomes" id="UP000078544">
    <property type="component" value="Unassembled WGS sequence"/>
</dbReference>
<protein>
    <submittedName>
        <fullName evidence="3">Uncharacterized protein</fullName>
    </submittedName>
</protein>
<evidence type="ECO:0000313" key="4">
    <source>
        <dbReference type="Proteomes" id="UP000078544"/>
    </source>
</evidence>
<keyword evidence="2" id="KW-0812">Transmembrane</keyword>
<feature type="region of interest" description="Disordered" evidence="1">
    <location>
        <begin position="1"/>
        <end position="31"/>
    </location>
</feature>
<dbReference type="AlphaFoldDB" id="A0A168DBI0"/>
<keyword evidence="2" id="KW-1133">Transmembrane helix</keyword>
<feature type="compositionally biased region" description="Basic and acidic residues" evidence="1">
    <location>
        <begin position="126"/>
        <end position="137"/>
    </location>
</feature>
<feature type="region of interest" description="Disordered" evidence="1">
    <location>
        <begin position="45"/>
        <end position="88"/>
    </location>
</feature>
<keyword evidence="4" id="KW-1185">Reference proteome</keyword>
<keyword evidence="2" id="KW-0472">Membrane</keyword>
<organism evidence="3 4">
    <name type="scientific">Moelleriella libera RCEF 2490</name>
    <dbReference type="NCBI Taxonomy" id="1081109"/>
    <lineage>
        <taxon>Eukaryota</taxon>
        <taxon>Fungi</taxon>
        <taxon>Dikarya</taxon>
        <taxon>Ascomycota</taxon>
        <taxon>Pezizomycotina</taxon>
        <taxon>Sordariomycetes</taxon>
        <taxon>Hypocreomycetidae</taxon>
        <taxon>Hypocreales</taxon>
        <taxon>Clavicipitaceae</taxon>
        <taxon>Moelleriella</taxon>
    </lineage>
</organism>
<dbReference type="EMBL" id="AZGY01000006">
    <property type="protein sequence ID" value="KZZ97571.1"/>
    <property type="molecule type" value="Genomic_DNA"/>
</dbReference>
<accession>A0A168DBI0</accession>
<evidence type="ECO:0000256" key="1">
    <source>
        <dbReference type="SAM" id="MobiDB-lite"/>
    </source>
</evidence>
<proteinExistence type="predicted"/>
<sequence>MQSACGEGASSDDGLRSGLTDSNVAGTDCDRCRCYTHRPNPARTAARLQSPLPGAVPTTDSSNTSVLHVRDSQISSSSSSSSSSGHGSHLPAPALVGIAVGAIVSTVLLGACAFMLARSKRNRTRRERDKAMGKAVDEGLNPVPSGAGSGGSGGEGHGQTVMVLREEHQRQHHKYRLA</sequence>
<feature type="region of interest" description="Disordered" evidence="1">
    <location>
        <begin position="120"/>
        <end position="158"/>
    </location>
</feature>
<name>A0A168DBI0_9HYPO</name>
<gene>
    <name evidence="3" type="ORF">AAL_03535</name>
</gene>